<feature type="domain" description="Cadherin" evidence="15">
    <location>
        <begin position="492"/>
        <end position="601"/>
    </location>
</feature>
<dbReference type="InterPro" id="IPR050174">
    <property type="entry name" value="Protocadherin/Cadherin-CA"/>
</dbReference>
<protein>
    <recommendedName>
        <fullName evidence="15">Cadherin domain-containing protein</fullName>
    </recommendedName>
</protein>
<dbReference type="PANTHER" id="PTHR24028:SF146">
    <property type="entry name" value="CADHERIN 96CB, ISOFORM D-RELATED"/>
    <property type="match status" value="1"/>
</dbReference>
<keyword evidence="5" id="KW-0677">Repeat</keyword>
<feature type="domain" description="Cadherin" evidence="15">
    <location>
        <begin position="385"/>
        <end position="491"/>
    </location>
</feature>
<reference evidence="16 17" key="1">
    <citation type="submission" date="2017-06" db="EMBL/GenBank/DDBJ databases">
        <title>A platform for efficient transgenesis in Macrostomum lignano, a flatworm model organism for stem cell research.</title>
        <authorList>
            <person name="Berezikov E."/>
        </authorList>
    </citation>
    <scope>NUCLEOTIDE SEQUENCE [LARGE SCALE GENOMIC DNA]</scope>
    <source>
        <strain evidence="16">DV1</strain>
        <tissue evidence="16">Whole organism</tissue>
    </source>
</reference>
<feature type="transmembrane region" description="Helical" evidence="13">
    <location>
        <begin position="850"/>
        <end position="873"/>
    </location>
</feature>
<dbReference type="SUPFAM" id="SSF49313">
    <property type="entry name" value="Cadherin-like"/>
    <property type="match status" value="6"/>
</dbReference>
<keyword evidence="8 13" id="KW-1133">Transmembrane helix</keyword>
<evidence type="ECO:0000256" key="13">
    <source>
        <dbReference type="SAM" id="Phobius"/>
    </source>
</evidence>
<dbReference type="EMBL" id="NIVC01000158">
    <property type="protein sequence ID" value="PAA89225.1"/>
    <property type="molecule type" value="Genomic_DNA"/>
</dbReference>
<organism evidence="16 17">
    <name type="scientific">Macrostomum lignano</name>
    <dbReference type="NCBI Taxonomy" id="282301"/>
    <lineage>
        <taxon>Eukaryota</taxon>
        <taxon>Metazoa</taxon>
        <taxon>Spiralia</taxon>
        <taxon>Lophotrochozoa</taxon>
        <taxon>Platyhelminthes</taxon>
        <taxon>Rhabditophora</taxon>
        <taxon>Macrostomorpha</taxon>
        <taxon>Macrostomida</taxon>
        <taxon>Macrostomidae</taxon>
        <taxon>Macrostomum</taxon>
    </lineage>
</organism>
<keyword evidence="9 13" id="KW-0472">Membrane</keyword>
<dbReference type="Pfam" id="PF00028">
    <property type="entry name" value="Cadherin"/>
    <property type="match status" value="5"/>
</dbReference>
<evidence type="ECO:0000256" key="3">
    <source>
        <dbReference type="ARBA" id="ARBA00022692"/>
    </source>
</evidence>
<dbReference type="STRING" id="282301.A0A267GT97"/>
<evidence type="ECO:0000256" key="10">
    <source>
        <dbReference type="ARBA" id="ARBA00023180"/>
    </source>
</evidence>
<dbReference type="PANTHER" id="PTHR24028">
    <property type="entry name" value="CADHERIN-87A"/>
    <property type="match status" value="1"/>
</dbReference>
<keyword evidence="7" id="KW-0130">Cell adhesion</keyword>
<accession>A0A267GT97</accession>
<dbReference type="FunFam" id="2.60.40.60:FF:000020">
    <property type="entry name" value="Dachsous cadherin-related 1b"/>
    <property type="match status" value="1"/>
</dbReference>
<dbReference type="SMART" id="SM00112">
    <property type="entry name" value="CA"/>
    <property type="match status" value="6"/>
</dbReference>
<dbReference type="FunFam" id="2.60.40.60:FF:000005">
    <property type="entry name" value="Protocadherin 9"/>
    <property type="match status" value="1"/>
</dbReference>
<keyword evidence="3 13" id="KW-0812">Transmembrane</keyword>
<dbReference type="GO" id="GO:0005509">
    <property type="term" value="F:calcium ion binding"/>
    <property type="evidence" value="ECO:0007669"/>
    <property type="project" value="UniProtKB-UniRule"/>
</dbReference>
<evidence type="ECO:0000256" key="1">
    <source>
        <dbReference type="ARBA" id="ARBA00004251"/>
    </source>
</evidence>
<dbReference type="GO" id="GO:0005886">
    <property type="term" value="C:plasma membrane"/>
    <property type="evidence" value="ECO:0007669"/>
    <property type="project" value="UniProtKB-SubCell"/>
</dbReference>
<evidence type="ECO:0000256" key="5">
    <source>
        <dbReference type="ARBA" id="ARBA00022737"/>
    </source>
</evidence>
<dbReference type="InterPro" id="IPR020894">
    <property type="entry name" value="Cadherin_CS"/>
</dbReference>
<comment type="subcellular location">
    <subcellularLocation>
        <location evidence="1">Cell membrane</location>
        <topology evidence="1">Single-pass type I membrane protein</topology>
    </subcellularLocation>
</comment>
<dbReference type="InterPro" id="IPR002126">
    <property type="entry name" value="Cadherin-like_dom"/>
</dbReference>
<sequence length="1005" mass="108377">MLRPSNPRPRLQSVCYAWLLMLQVAAAAAATVSGGGGDVEAKKFNVSYSIAEETNGTRLIGDLTADLQLLRFYTPAQLATKEVEFLRLGGQDSHLESFRVRRVDGQPVRHELLLIRGLDREAVCPEPGQADCHLTLSCVLRPYEEQFLLFTVRVYLQDVNDHSPVFEPPRHVVQFSEGDQPGTRRSVPHARDSDSGRNARLAYAIESDLGADCPFRVDSDSPTQVFVTLVRELDRENVSSYQVKITATDFGEQPRSGRLHLRVVVTDANDCFPVFERSTYRVNVTENSPPVRELLRVRADDADAGQNGRVRYQLAPDTLADVRQYVSVGPKDGRIALERQVDREKVSEFRFQVQAIDGGLPAAKTSVATVHINVLDVNDCPPVISLSARRPSVLENRQRGTVVASFIVKDDDDGINGTVRCRLEAGSDAEFEVSEYDSRLKVFQLVTRMQLDRETRAAYPVVVACIDGGGLETREEFVVQVEDDNDHVPRFAQEHLYLVLPEDTPTGQTVANLSASDADSGDNARIGYFILSDPIVPETARHFQIGRASGELSLAQRLDREQRASFTVQVVAHDHNPTYPFSATATVFVEVRDVNDVAPVLPESVEFSVEENGPAGIRLGPVHYSDPDLNEGGRVTFYGGDQRDFHVTEDGHVVARRSFDREIQARHIFLIFARDHGTPSLTSSAAVTVHIVDRNDCQPQFIFPFAGGNYSVSAHEPANSLVLQAVAKDRDEGDNAIVRYSLTVSPPEKVQQVGGTDRTEAASEAAVGPAFRVSAKSGRLLVARRLSMPGDLGCHRLELRAADCGVPSLEAGVQFFLTVEDVPPKELAVSGFDGVGPGGGVTQTPLSTAVVTALIALTGLLLVLLVCVLLFLLQRRRAFAAHGAGAVASDRDYNFSRRHLRTPKHFGVDGSVGRGGVGGGAGGFGGGGGGGGGGNFAVASRLLRHSDEEATALTAAATAAAAASAAGSSSTSSTGAMAAAVSAANASDSFKAMDNVYCSNPYFCT</sequence>
<feature type="chain" id="PRO_5012334234" description="Cadherin domain-containing protein" evidence="14">
    <location>
        <begin position="30"/>
        <end position="1005"/>
    </location>
</feature>
<dbReference type="FunFam" id="2.60.40.60:FF:000092">
    <property type="entry name" value="Protocadherin 8"/>
    <property type="match status" value="1"/>
</dbReference>
<evidence type="ECO:0000256" key="14">
    <source>
        <dbReference type="SAM" id="SignalP"/>
    </source>
</evidence>
<proteinExistence type="predicted"/>
<evidence type="ECO:0000313" key="16">
    <source>
        <dbReference type="EMBL" id="PAA89225.1"/>
    </source>
</evidence>
<gene>
    <name evidence="16" type="ORF">BOX15_Mlig007753g1</name>
</gene>
<dbReference type="OrthoDB" id="6252479at2759"/>
<comment type="caution">
    <text evidence="16">The sequence shown here is derived from an EMBL/GenBank/DDBJ whole genome shotgun (WGS) entry which is preliminary data.</text>
</comment>
<keyword evidence="4 14" id="KW-0732">Signal</keyword>
<feature type="region of interest" description="Disordered" evidence="12">
    <location>
        <begin position="174"/>
        <end position="195"/>
    </location>
</feature>
<keyword evidence="17" id="KW-1185">Reference proteome</keyword>
<feature type="domain" description="Cadherin" evidence="15">
    <location>
        <begin position="601"/>
        <end position="701"/>
    </location>
</feature>
<dbReference type="Proteomes" id="UP000215902">
    <property type="component" value="Unassembled WGS sequence"/>
</dbReference>
<dbReference type="GO" id="GO:0007156">
    <property type="term" value="P:homophilic cell adhesion via plasma membrane adhesion molecules"/>
    <property type="evidence" value="ECO:0007669"/>
    <property type="project" value="InterPro"/>
</dbReference>
<name>A0A267GT97_9PLAT</name>
<evidence type="ECO:0000313" key="17">
    <source>
        <dbReference type="Proteomes" id="UP000215902"/>
    </source>
</evidence>
<evidence type="ECO:0000256" key="9">
    <source>
        <dbReference type="ARBA" id="ARBA00023136"/>
    </source>
</evidence>
<feature type="domain" description="Cadherin" evidence="15">
    <location>
        <begin position="711"/>
        <end position="832"/>
    </location>
</feature>
<evidence type="ECO:0000256" key="8">
    <source>
        <dbReference type="ARBA" id="ARBA00022989"/>
    </source>
</evidence>
<evidence type="ECO:0000256" key="4">
    <source>
        <dbReference type="ARBA" id="ARBA00022729"/>
    </source>
</evidence>
<evidence type="ECO:0000256" key="7">
    <source>
        <dbReference type="ARBA" id="ARBA00022889"/>
    </source>
</evidence>
<dbReference type="PROSITE" id="PS50268">
    <property type="entry name" value="CADHERIN_2"/>
    <property type="match status" value="6"/>
</dbReference>
<feature type="signal peptide" evidence="14">
    <location>
        <begin position="1"/>
        <end position="29"/>
    </location>
</feature>
<dbReference type="Gene3D" id="2.60.40.60">
    <property type="entry name" value="Cadherins"/>
    <property type="match status" value="7"/>
</dbReference>
<evidence type="ECO:0000256" key="12">
    <source>
        <dbReference type="SAM" id="MobiDB-lite"/>
    </source>
</evidence>
<evidence type="ECO:0000256" key="2">
    <source>
        <dbReference type="ARBA" id="ARBA00022475"/>
    </source>
</evidence>
<feature type="domain" description="Cadherin" evidence="15">
    <location>
        <begin position="167"/>
        <end position="275"/>
    </location>
</feature>
<evidence type="ECO:0000256" key="11">
    <source>
        <dbReference type="PROSITE-ProRule" id="PRU00043"/>
    </source>
</evidence>
<dbReference type="PRINTS" id="PR00205">
    <property type="entry name" value="CADHERIN"/>
</dbReference>
<evidence type="ECO:0000259" key="15">
    <source>
        <dbReference type="PROSITE" id="PS50268"/>
    </source>
</evidence>
<dbReference type="InterPro" id="IPR015919">
    <property type="entry name" value="Cadherin-like_sf"/>
</dbReference>
<dbReference type="PROSITE" id="PS00232">
    <property type="entry name" value="CADHERIN_1"/>
    <property type="match status" value="1"/>
</dbReference>
<dbReference type="AlphaFoldDB" id="A0A267GT97"/>
<dbReference type="CDD" id="cd11304">
    <property type="entry name" value="Cadherin_repeat"/>
    <property type="match status" value="6"/>
</dbReference>
<evidence type="ECO:0000256" key="6">
    <source>
        <dbReference type="ARBA" id="ARBA00022837"/>
    </source>
</evidence>
<keyword evidence="2" id="KW-1003">Cell membrane</keyword>
<keyword evidence="10" id="KW-0325">Glycoprotein</keyword>
<feature type="domain" description="Cadherin" evidence="15">
    <location>
        <begin position="276"/>
        <end position="384"/>
    </location>
</feature>
<keyword evidence="6 11" id="KW-0106">Calcium</keyword>